<evidence type="ECO:0000313" key="11">
    <source>
        <dbReference type="EMBL" id="MDT7041959.1"/>
    </source>
</evidence>
<dbReference type="CDD" id="cd00082">
    <property type="entry name" value="HisKA"/>
    <property type="match status" value="1"/>
</dbReference>
<dbReference type="Gene3D" id="6.10.340.10">
    <property type="match status" value="1"/>
</dbReference>
<dbReference type="InterPro" id="IPR003594">
    <property type="entry name" value="HATPase_dom"/>
</dbReference>
<dbReference type="InterPro" id="IPR036097">
    <property type="entry name" value="HisK_dim/P_sf"/>
</dbReference>
<dbReference type="SUPFAM" id="SSF47384">
    <property type="entry name" value="Homodimeric domain of signal transducing histidine kinase"/>
    <property type="match status" value="1"/>
</dbReference>
<dbReference type="EMBL" id="JAQOUE010000001">
    <property type="protein sequence ID" value="MDT7041959.1"/>
    <property type="molecule type" value="Genomic_DNA"/>
</dbReference>
<name>A0ABU3K6A4_9BACT</name>
<evidence type="ECO:0000256" key="1">
    <source>
        <dbReference type="ARBA" id="ARBA00000085"/>
    </source>
</evidence>
<sequence length="502" mass="56071">MLRVWNQIAKLSIFVRLTLGYLTIMTLVIGVNWFILSQLRTLSELGTELVSYHYPTVETAKRLITSLLVQLKSDKQYLVLRDTSLLKEFLQEAGQFKKTLISLVEQDPSKEGQALLQQIQLAHDQFQTLFLSEGVERGGRFTKNLAQYERNRDALIDSMTASTQSYIALHEQQISTVLSDSHKRAKQAENITRQLMVTGVLFGMGLAGIATFSILRPLRRVQRQIREIGRGDFSASVQGEVPQELRELVGTVNWMGTQLQELDQMKTEFLANISHELRTPLTSIREGTQLLLDQVPGPLTPEQHQTLSILLDSTQRLNQLIATLLDLSKMEANMMAYSFTPTLLTQLVQQTVDKVQFLAERKQISLSIDNQLPPNHSLSLDSIRIEQALENLLSNALKFSPNGSPILVTLRHESASHLTAISVQDKGPGIPPEDLPHIFERFYQGRTPDGGARFGSGIGLALAKKVVEAHQGEIWIDSALGKGTIVQITLPAETVEEKVHAS</sequence>
<dbReference type="SUPFAM" id="SSF158472">
    <property type="entry name" value="HAMP domain-like"/>
    <property type="match status" value="1"/>
</dbReference>
<dbReference type="RefSeq" id="WP_313832305.1">
    <property type="nucleotide sequence ID" value="NZ_JAQOUE010000001.1"/>
</dbReference>
<reference evidence="11 12" key="1">
    <citation type="journal article" date="2023" name="ISME J.">
        <title>Cultivation and genomic characterization of novel and ubiquitous marine nitrite-oxidizing bacteria from the Nitrospirales.</title>
        <authorList>
            <person name="Mueller A.J."/>
            <person name="Daebeler A."/>
            <person name="Herbold C.W."/>
            <person name="Kirkegaard R.H."/>
            <person name="Daims H."/>
        </authorList>
    </citation>
    <scope>NUCLEOTIDE SEQUENCE [LARGE SCALE GENOMIC DNA]</scope>
    <source>
        <strain evidence="11 12">EB</strain>
    </source>
</reference>
<dbReference type="EC" id="2.7.13.3" evidence="3"/>
<dbReference type="PROSITE" id="PS50885">
    <property type="entry name" value="HAMP"/>
    <property type="match status" value="1"/>
</dbReference>
<protein>
    <recommendedName>
        <fullName evidence="3">histidine kinase</fullName>
        <ecNumber evidence="3">2.7.13.3</ecNumber>
    </recommendedName>
</protein>
<dbReference type="SMART" id="SM00388">
    <property type="entry name" value="HisKA"/>
    <property type="match status" value="1"/>
</dbReference>
<feature type="transmembrane region" description="Helical" evidence="8">
    <location>
        <begin position="12"/>
        <end position="35"/>
    </location>
</feature>
<dbReference type="InterPro" id="IPR050736">
    <property type="entry name" value="Sensor_HK_Regulatory"/>
</dbReference>
<dbReference type="SMART" id="SM00304">
    <property type="entry name" value="HAMP"/>
    <property type="match status" value="1"/>
</dbReference>
<dbReference type="PANTHER" id="PTHR43711:SF1">
    <property type="entry name" value="HISTIDINE KINASE 1"/>
    <property type="match status" value="1"/>
</dbReference>
<comment type="subcellular location">
    <subcellularLocation>
        <location evidence="2">Membrane</location>
    </subcellularLocation>
</comment>
<organism evidence="11 12">
    <name type="scientific">Candidatus Nitronereus thalassa</name>
    <dbReference type="NCBI Taxonomy" id="3020898"/>
    <lineage>
        <taxon>Bacteria</taxon>
        <taxon>Pseudomonadati</taxon>
        <taxon>Nitrospirota</taxon>
        <taxon>Nitrospiria</taxon>
        <taxon>Nitrospirales</taxon>
        <taxon>Nitrospiraceae</taxon>
        <taxon>Candidatus Nitronereus</taxon>
    </lineage>
</organism>
<dbReference type="InterPro" id="IPR005467">
    <property type="entry name" value="His_kinase_dom"/>
</dbReference>
<dbReference type="Gene3D" id="3.30.565.10">
    <property type="entry name" value="Histidine kinase-like ATPase, C-terminal domain"/>
    <property type="match status" value="1"/>
</dbReference>
<evidence type="ECO:0000259" key="10">
    <source>
        <dbReference type="PROSITE" id="PS50885"/>
    </source>
</evidence>
<feature type="domain" description="Histidine kinase" evidence="9">
    <location>
        <begin position="272"/>
        <end position="494"/>
    </location>
</feature>
<dbReference type="InterPro" id="IPR003661">
    <property type="entry name" value="HisK_dim/P_dom"/>
</dbReference>
<keyword evidence="5" id="KW-0808">Transferase</keyword>
<keyword evidence="4" id="KW-0597">Phosphoprotein</keyword>
<dbReference type="CDD" id="cd00075">
    <property type="entry name" value="HATPase"/>
    <property type="match status" value="1"/>
</dbReference>
<evidence type="ECO:0000256" key="3">
    <source>
        <dbReference type="ARBA" id="ARBA00012438"/>
    </source>
</evidence>
<dbReference type="InterPro" id="IPR036890">
    <property type="entry name" value="HATPase_C_sf"/>
</dbReference>
<evidence type="ECO:0000256" key="5">
    <source>
        <dbReference type="ARBA" id="ARBA00022679"/>
    </source>
</evidence>
<keyword evidence="6 11" id="KW-0418">Kinase</keyword>
<dbReference type="Gene3D" id="1.10.287.130">
    <property type="match status" value="1"/>
</dbReference>
<dbReference type="CDD" id="cd06225">
    <property type="entry name" value="HAMP"/>
    <property type="match status" value="1"/>
</dbReference>
<dbReference type="SMART" id="SM00387">
    <property type="entry name" value="HATPase_c"/>
    <property type="match status" value="1"/>
</dbReference>
<dbReference type="Proteomes" id="UP001250932">
    <property type="component" value="Unassembled WGS sequence"/>
</dbReference>
<accession>A0ABU3K6A4</accession>
<feature type="domain" description="HAMP" evidence="10">
    <location>
        <begin position="212"/>
        <end position="264"/>
    </location>
</feature>
<evidence type="ECO:0000313" key="12">
    <source>
        <dbReference type="Proteomes" id="UP001250932"/>
    </source>
</evidence>
<dbReference type="PRINTS" id="PR00344">
    <property type="entry name" value="BCTRLSENSOR"/>
</dbReference>
<keyword evidence="8" id="KW-1133">Transmembrane helix</keyword>
<evidence type="ECO:0000259" key="9">
    <source>
        <dbReference type="PROSITE" id="PS50109"/>
    </source>
</evidence>
<evidence type="ECO:0000256" key="7">
    <source>
        <dbReference type="ARBA" id="ARBA00023012"/>
    </source>
</evidence>
<keyword evidence="8" id="KW-0812">Transmembrane</keyword>
<evidence type="ECO:0000256" key="2">
    <source>
        <dbReference type="ARBA" id="ARBA00004370"/>
    </source>
</evidence>
<evidence type="ECO:0000256" key="6">
    <source>
        <dbReference type="ARBA" id="ARBA00022777"/>
    </source>
</evidence>
<dbReference type="InterPro" id="IPR003660">
    <property type="entry name" value="HAMP_dom"/>
</dbReference>
<evidence type="ECO:0000256" key="8">
    <source>
        <dbReference type="SAM" id="Phobius"/>
    </source>
</evidence>
<dbReference type="SUPFAM" id="SSF55874">
    <property type="entry name" value="ATPase domain of HSP90 chaperone/DNA topoisomerase II/histidine kinase"/>
    <property type="match status" value="1"/>
</dbReference>
<dbReference type="Pfam" id="PF00672">
    <property type="entry name" value="HAMP"/>
    <property type="match status" value="1"/>
</dbReference>
<dbReference type="GO" id="GO:0016301">
    <property type="term" value="F:kinase activity"/>
    <property type="evidence" value="ECO:0007669"/>
    <property type="project" value="UniProtKB-KW"/>
</dbReference>
<dbReference type="Pfam" id="PF00512">
    <property type="entry name" value="HisKA"/>
    <property type="match status" value="1"/>
</dbReference>
<comment type="catalytic activity">
    <reaction evidence="1">
        <text>ATP + protein L-histidine = ADP + protein N-phospho-L-histidine.</text>
        <dbReference type="EC" id="2.7.13.3"/>
    </reaction>
</comment>
<dbReference type="PROSITE" id="PS50109">
    <property type="entry name" value="HIS_KIN"/>
    <property type="match status" value="1"/>
</dbReference>
<keyword evidence="8" id="KW-0472">Membrane</keyword>
<comment type="caution">
    <text evidence="11">The sequence shown here is derived from an EMBL/GenBank/DDBJ whole genome shotgun (WGS) entry which is preliminary data.</text>
</comment>
<dbReference type="InterPro" id="IPR004358">
    <property type="entry name" value="Sig_transdc_His_kin-like_C"/>
</dbReference>
<keyword evidence="7" id="KW-0902">Two-component regulatory system</keyword>
<proteinExistence type="predicted"/>
<keyword evidence="12" id="KW-1185">Reference proteome</keyword>
<gene>
    <name evidence="11" type="ORF">PPG34_06310</name>
</gene>
<dbReference type="PANTHER" id="PTHR43711">
    <property type="entry name" value="TWO-COMPONENT HISTIDINE KINASE"/>
    <property type="match status" value="1"/>
</dbReference>
<evidence type="ECO:0000256" key="4">
    <source>
        <dbReference type="ARBA" id="ARBA00022553"/>
    </source>
</evidence>
<dbReference type="Pfam" id="PF02518">
    <property type="entry name" value="HATPase_c"/>
    <property type="match status" value="1"/>
</dbReference>